<dbReference type="OrthoDB" id="5966279at2"/>
<protein>
    <submittedName>
        <fullName evidence="2">MerC mercury resistance protein</fullName>
    </submittedName>
</protein>
<feature type="transmembrane region" description="Helical" evidence="1">
    <location>
        <begin position="12"/>
        <end position="33"/>
    </location>
</feature>
<feature type="transmembrane region" description="Helical" evidence="1">
    <location>
        <begin position="99"/>
        <end position="117"/>
    </location>
</feature>
<gene>
    <name evidence="2" type="ORF">C7447_101780</name>
</gene>
<organism evidence="2 3">
    <name type="scientific">Tenacibaculum adriaticum</name>
    <dbReference type="NCBI Taxonomy" id="413713"/>
    <lineage>
        <taxon>Bacteria</taxon>
        <taxon>Pseudomonadati</taxon>
        <taxon>Bacteroidota</taxon>
        <taxon>Flavobacteriia</taxon>
        <taxon>Flavobacteriales</taxon>
        <taxon>Flavobacteriaceae</taxon>
        <taxon>Tenacibaculum</taxon>
    </lineage>
</organism>
<keyword evidence="1" id="KW-1133">Transmembrane helix</keyword>
<name>A0A5S5E096_9FLAO</name>
<dbReference type="GO" id="GO:0015097">
    <property type="term" value="F:mercury ion transmembrane transporter activity"/>
    <property type="evidence" value="ECO:0007669"/>
    <property type="project" value="InterPro"/>
</dbReference>
<feature type="transmembrane region" description="Helical" evidence="1">
    <location>
        <begin position="45"/>
        <end position="63"/>
    </location>
</feature>
<sequence length="128" mass="14273">MKIKNNTIDIIALSSSLICAVHCAAIPIVLSFSSLSSLHFLENPYIEWTFIGFGLVFVFASILPSYKKVHRKVKPLLYATLGFVFIALGRFNLTELWEIVNTVIGASIVALAHYLNWKLVGTKSNHVH</sequence>
<proteinExistence type="predicted"/>
<comment type="caution">
    <text evidence="2">The sequence shown here is derived from an EMBL/GenBank/DDBJ whole genome shotgun (WGS) entry which is preliminary data.</text>
</comment>
<reference evidence="2 3" key="1">
    <citation type="submission" date="2019-07" db="EMBL/GenBank/DDBJ databases">
        <title>Genomic Encyclopedia of Type Strains, Phase IV (KMG-IV): sequencing the most valuable type-strain genomes for metagenomic binning, comparative biology and taxonomic classification.</title>
        <authorList>
            <person name="Goeker M."/>
        </authorList>
    </citation>
    <scope>NUCLEOTIDE SEQUENCE [LARGE SCALE GENOMIC DNA]</scope>
    <source>
        <strain evidence="2 3">DSM 18961</strain>
    </source>
</reference>
<keyword evidence="1" id="KW-0812">Transmembrane</keyword>
<feature type="transmembrane region" description="Helical" evidence="1">
    <location>
        <begin position="75"/>
        <end position="93"/>
    </location>
</feature>
<dbReference type="GO" id="GO:0016020">
    <property type="term" value="C:membrane"/>
    <property type="evidence" value="ECO:0007669"/>
    <property type="project" value="InterPro"/>
</dbReference>
<keyword evidence="3" id="KW-1185">Reference proteome</keyword>
<dbReference type="EMBL" id="VNIA01000001">
    <property type="protein sequence ID" value="TYQ00170.1"/>
    <property type="molecule type" value="Genomic_DNA"/>
</dbReference>
<dbReference type="Pfam" id="PF03203">
    <property type="entry name" value="MerC"/>
    <property type="match status" value="1"/>
</dbReference>
<accession>A0A5S5E096</accession>
<dbReference type="Proteomes" id="UP000323136">
    <property type="component" value="Unassembled WGS sequence"/>
</dbReference>
<evidence type="ECO:0000256" key="1">
    <source>
        <dbReference type="SAM" id="Phobius"/>
    </source>
</evidence>
<evidence type="ECO:0000313" key="2">
    <source>
        <dbReference type="EMBL" id="TYQ00170.1"/>
    </source>
</evidence>
<dbReference type="InterPro" id="IPR004891">
    <property type="entry name" value="Mercury-R_MerC"/>
</dbReference>
<keyword evidence="1" id="KW-0472">Membrane</keyword>
<evidence type="ECO:0000313" key="3">
    <source>
        <dbReference type="Proteomes" id="UP000323136"/>
    </source>
</evidence>
<dbReference type="RefSeq" id="WP_148868908.1">
    <property type="nucleotide sequence ID" value="NZ_VNIA01000001.1"/>
</dbReference>
<dbReference type="AlphaFoldDB" id="A0A5S5E096"/>